<dbReference type="Proteomes" id="UP000830583">
    <property type="component" value="Chromosome"/>
</dbReference>
<dbReference type="InterPro" id="IPR050553">
    <property type="entry name" value="Thioredoxin_ResA/DsbE_sf"/>
</dbReference>
<evidence type="ECO:0000313" key="6">
    <source>
        <dbReference type="EMBL" id="UPQ80373.1"/>
    </source>
</evidence>
<dbReference type="EMBL" id="CP096205">
    <property type="protein sequence ID" value="UPQ80373.1"/>
    <property type="molecule type" value="Genomic_DNA"/>
</dbReference>
<dbReference type="Pfam" id="PF00578">
    <property type="entry name" value="AhpC-TSA"/>
    <property type="match status" value="1"/>
</dbReference>
<keyword evidence="2" id="KW-0201">Cytochrome c-type biogenesis</keyword>
<dbReference type="Gene3D" id="3.40.30.10">
    <property type="entry name" value="Glutaredoxin"/>
    <property type="match status" value="1"/>
</dbReference>
<comment type="subcellular location">
    <subcellularLocation>
        <location evidence="1">Cell envelope</location>
    </subcellularLocation>
</comment>
<dbReference type="SUPFAM" id="SSF52833">
    <property type="entry name" value="Thioredoxin-like"/>
    <property type="match status" value="1"/>
</dbReference>
<dbReference type="PROSITE" id="PS51352">
    <property type="entry name" value="THIOREDOXIN_2"/>
    <property type="match status" value="1"/>
</dbReference>
<keyword evidence="7" id="KW-1185">Reference proteome</keyword>
<keyword evidence="4" id="KW-0676">Redox-active center</keyword>
<dbReference type="CDD" id="cd02966">
    <property type="entry name" value="TlpA_like_family"/>
    <property type="match status" value="1"/>
</dbReference>
<sequence length="180" mass="21160">MKKKFIYTSIILLLIVLFLKNCGFQIGNVRIGRQDDFVGNNKFDFKKSNFYKNKISSDSLVILNTWATWCKPCIEEFPIFQELQKEKSHVEFYFLSVDKDSLKLSNFLNKNKYLNDITFENISYRNAILNSLNGKRPDEWIDSYTVPETYIIKKSKVVKKITGSVNYDELKSIIEDFEGF</sequence>
<gene>
    <name evidence="6" type="ORF">M0M57_05920</name>
</gene>
<dbReference type="InterPro" id="IPR036249">
    <property type="entry name" value="Thioredoxin-like_sf"/>
</dbReference>
<dbReference type="PANTHER" id="PTHR42852">
    <property type="entry name" value="THIOL:DISULFIDE INTERCHANGE PROTEIN DSBE"/>
    <property type="match status" value="1"/>
</dbReference>
<name>A0ABY4KHS9_9FLAO</name>
<keyword evidence="3" id="KW-1015">Disulfide bond</keyword>
<proteinExistence type="predicted"/>
<evidence type="ECO:0000256" key="4">
    <source>
        <dbReference type="ARBA" id="ARBA00023284"/>
    </source>
</evidence>
<protein>
    <submittedName>
        <fullName evidence="6">TlpA family protein disulfide reductase</fullName>
    </submittedName>
</protein>
<feature type="domain" description="Thioredoxin" evidence="5">
    <location>
        <begin position="36"/>
        <end position="179"/>
    </location>
</feature>
<dbReference type="InterPro" id="IPR000866">
    <property type="entry name" value="AhpC/TSA"/>
</dbReference>
<dbReference type="PANTHER" id="PTHR42852:SF6">
    <property type="entry name" value="THIOL:DISULFIDE INTERCHANGE PROTEIN DSBE"/>
    <property type="match status" value="1"/>
</dbReference>
<evidence type="ECO:0000259" key="5">
    <source>
        <dbReference type="PROSITE" id="PS51352"/>
    </source>
</evidence>
<accession>A0ABY4KHS9</accession>
<organism evidence="6 7">
    <name type="scientific">Flavobacterium azooxidireducens</name>
    <dbReference type="NCBI Taxonomy" id="1871076"/>
    <lineage>
        <taxon>Bacteria</taxon>
        <taxon>Pseudomonadati</taxon>
        <taxon>Bacteroidota</taxon>
        <taxon>Flavobacteriia</taxon>
        <taxon>Flavobacteriales</taxon>
        <taxon>Flavobacteriaceae</taxon>
        <taxon>Flavobacterium</taxon>
    </lineage>
</organism>
<evidence type="ECO:0000256" key="2">
    <source>
        <dbReference type="ARBA" id="ARBA00022748"/>
    </source>
</evidence>
<evidence type="ECO:0000313" key="7">
    <source>
        <dbReference type="Proteomes" id="UP000830583"/>
    </source>
</evidence>
<reference evidence="6" key="1">
    <citation type="submission" date="2022-04" db="EMBL/GenBank/DDBJ databases">
        <title>Consumption of N2O by Flavobacterium azooxidireducens sp. nov. isolated from Decomposing Leaf Litter of Phragmites australis (Cav.).</title>
        <authorList>
            <person name="Behrendt U."/>
            <person name="Spanner T."/>
            <person name="Augustin J."/>
            <person name="Horn M.A."/>
            <person name="Kolb S."/>
            <person name="Ulrich A."/>
        </authorList>
    </citation>
    <scope>NUCLEOTIDE SEQUENCE</scope>
    <source>
        <strain evidence="6">IGB 4-14</strain>
    </source>
</reference>
<dbReference type="InterPro" id="IPR013766">
    <property type="entry name" value="Thioredoxin_domain"/>
</dbReference>
<evidence type="ECO:0000256" key="3">
    <source>
        <dbReference type="ARBA" id="ARBA00023157"/>
    </source>
</evidence>
<dbReference type="RefSeq" id="WP_248436265.1">
    <property type="nucleotide sequence ID" value="NZ_CP096205.1"/>
</dbReference>
<evidence type="ECO:0000256" key="1">
    <source>
        <dbReference type="ARBA" id="ARBA00004196"/>
    </source>
</evidence>